<dbReference type="PANTHER" id="PTHR37292:SF2">
    <property type="entry name" value="DUF262 DOMAIN-CONTAINING PROTEIN"/>
    <property type="match status" value="1"/>
</dbReference>
<dbReference type="InterPro" id="IPR004919">
    <property type="entry name" value="GmrSD_N"/>
</dbReference>
<dbReference type="RefSeq" id="WP_145679710.1">
    <property type="nucleotide sequence ID" value="NZ_VITF01000021.1"/>
</dbReference>
<reference evidence="2 3" key="1">
    <citation type="submission" date="2019-06" db="EMBL/GenBank/DDBJ databases">
        <title>Genomic Encyclopedia of Type Strains, Phase IV (KMG-V): Genome sequencing to study the core and pangenomes of soil and plant-associated prokaryotes.</title>
        <authorList>
            <person name="Whitman W."/>
        </authorList>
    </citation>
    <scope>NUCLEOTIDE SEQUENCE [LARGE SCALE GENOMIC DNA]</scope>
    <source>
        <strain evidence="2 3">BR 11796</strain>
    </source>
</reference>
<dbReference type="AlphaFoldDB" id="A0A560AJ84"/>
<dbReference type="Proteomes" id="UP000316083">
    <property type="component" value="Unassembled WGS sequence"/>
</dbReference>
<evidence type="ECO:0000313" key="2">
    <source>
        <dbReference type="EMBL" id="TWA60421.1"/>
    </source>
</evidence>
<proteinExistence type="predicted"/>
<evidence type="ECO:0000259" key="1">
    <source>
        <dbReference type="Pfam" id="PF03235"/>
    </source>
</evidence>
<dbReference type="PANTHER" id="PTHR37292">
    <property type="entry name" value="VNG6097C"/>
    <property type="match status" value="1"/>
</dbReference>
<gene>
    <name evidence="2" type="ORF">FBZ82_12177</name>
</gene>
<name>A0A560AJ84_AZOBR</name>
<sequence>MEQESTHAEVKPEMVLFRDLVRHVVEGRVRIPRFQRPFVWRRDQMIDLLDSIRRQYPIGSLLIWETDTPRNTLDWVGPVRISSPPSGVVSLVLDGQQRLSTLVGILRKPTGPEEQRPGEDDPGRWKIFFNAKDNRFEHLKPDESVEAWHFPMGSLLNTVAFINESRRIMDSGHADAENFVQNSEQMAQKFSGYLVPVIRIKNTELPQAIEIFARLNSKGQSMTADQMVSALSYGESLDGTTTFDLAEEIGALVDRLDDFGFRGVDRVVVLRCFLATLKTDIYRTDWTRLADATQKELRERLPTVIESTGEALERSVRFLHELGVRSHRLLPYAMQLVVLCAFFLECPDPTEEQRRFLKRWFWVSSFTARFSSSNPSRDGYLVAEFRDRVSRTANPTTLDYMRLDVPAEPFPSTFDMRSARARTLLLVLLSLAPRATNGEVISEPWRRIADHGPNAIGYLLATVNDKELRSSPANRILRIDMAQRRSQAKNWLETLSDASDDIRNIVLKSHGIPVEAFQFLLDGDGEEFLRLRRSHLIELERQFMSGQGVILPRDLEPKPAAIDNDED</sequence>
<accession>A0A560AJ84</accession>
<organism evidence="2 3">
    <name type="scientific">Azospirillum brasilense</name>
    <dbReference type="NCBI Taxonomy" id="192"/>
    <lineage>
        <taxon>Bacteria</taxon>
        <taxon>Pseudomonadati</taxon>
        <taxon>Pseudomonadota</taxon>
        <taxon>Alphaproteobacteria</taxon>
        <taxon>Rhodospirillales</taxon>
        <taxon>Azospirillaceae</taxon>
        <taxon>Azospirillum</taxon>
    </lineage>
</organism>
<feature type="domain" description="GmrSD restriction endonucleases N-terminal" evidence="1">
    <location>
        <begin position="24"/>
        <end position="230"/>
    </location>
</feature>
<evidence type="ECO:0000313" key="3">
    <source>
        <dbReference type="Proteomes" id="UP000316083"/>
    </source>
</evidence>
<dbReference type="Pfam" id="PF03235">
    <property type="entry name" value="GmrSD_N"/>
    <property type="match status" value="1"/>
</dbReference>
<dbReference type="EMBL" id="VITF01000021">
    <property type="protein sequence ID" value="TWA60421.1"/>
    <property type="molecule type" value="Genomic_DNA"/>
</dbReference>
<comment type="caution">
    <text evidence="2">The sequence shown here is derived from an EMBL/GenBank/DDBJ whole genome shotgun (WGS) entry which is preliminary data.</text>
</comment>
<protein>
    <submittedName>
        <fullName evidence="2">Uncharacterized protein with ParB-like and HNH nuclease domain</fullName>
    </submittedName>
</protein>